<evidence type="ECO:0000256" key="6">
    <source>
        <dbReference type="ARBA" id="ARBA00023136"/>
    </source>
</evidence>
<dbReference type="InterPro" id="IPR000515">
    <property type="entry name" value="MetI-like"/>
</dbReference>
<dbReference type="CDD" id="cd06261">
    <property type="entry name" value="TM_PBP2"/>
    <property type="match status" value="1"/>
</dbReference>
<dbReference type="PANTHER" id="PTHR30193">
    <property type="entry name" value="ABC TRANSPORTER PERMEASE PROTEIN"/>
    <property type="match status" value="1"/>
</dbReference>
<dbReference type="GO" id="GO:0055085">
    <property type="term" value="P:transmembrane transport"/>
    <property type="evidence" value="ECO:0007669"/>
    <property type="project" value="InterPro"/>
</dbReference>
<accession>A0A9W6W9M1</accession>
<keyword evidence="10" id="KW-1185">Reference proteome</keyword>
<keyword evidence="2 7" id="KW-0813">Transport</keyword>
<keyword evidence="3" id="KW-1003">Cell membrane</keyword>
<organism evidence="9 10">
    <name type="scientific">Actinorhabdospora filicis</name>
    <dbReference type="NCBI Taxonomy" id="1785913"/>
    <lineage>
        <taxon>Bacteria</taxon>
        <taxon>Bacillati</taxon>
        <taxon>Actinomycetota</taxon>
        <taxon>Actinomycetes</taxon>
        <taxon>Micromonosporales</taxon>
        <taxon>Micromonosporaceae</taxon>
        <taxon>Actinorhabdospora</taxon>
    </lineage>
</organism>
<evidence type="ECO:0000256" key="4">
    <source>
        <dbReference type="ARBA" id="ARBA00022692"/>
    </source>
</evidence>
<feature type="transmembrane region" description="Helical" evidence="7">
    <location>
        <begin position="287"/>
        <end position="313"/>
    </location>
</feature>
<feature type="transmembrane region" description="Helical" evidence="7">
    <location>
        <begin position="248"/>
        <end position="267"/>
    </location>
</feature>
<keyword evidence="5 7" id="KW-1133">Transmembrane helix</keyword>
<comment type="subcellular location">
    <subcellularLocation>
        <location evidence="1 7">Cell membrane</location>
        <topology evidence="1 7">Multi-pass membrane protein</topology>
    </subcellularLocation>
</comment>
<feature type="domain" description="ABC transmembrane type-1" evidence="8">
    <location>
        <begin position="88"/>
        <end position="314"/>
    </location>
</feature>
<evidence type="ECO:0000259" key="8">
    <source>
        <dbReference type="PROSITE" id="PS50928"/>
    </source>
</evidence>
<dbReference type="AlphaFoldDB" id="A0A9W6W9M1"/>
<dbReference type="RefSeq" id="WP_285663925.1">
    <property type="nucleotide sequence ID" value="NZ_BSTX01000002.1"/>
</dbReference>
<dbReference type="Proteomes" id="UP001165079">
    <property type="component" value="Unassembled WGS sequence"/>
</dbReference>
<dbReference type="GO" id="GO:0005886">
    <property type="term" value="C:plasma membrane"/>
    <property type="evidence" value="ECO:0007669"/>
    <property type="project" value="UniProtKB-SubCell"/>
</dbReference>
<dbReference type="InterPro" id="IPR035906">
    <property type="entry name" value="MetI-like_sf"/>
</dbReference>
<dbReference type="PROSITE" id="PS50928">
    <property type="entry name" value="ABC_TM1"/>
    <property type="match status" value="1"/>
</dbReference>
<proteinExistence type="inferred from homology"/>
<feature type="transmembrane region" description="Helical" evidence="7">
    <location>
        <begin position="92"/>
        <end position="115"/>
    </location>
</feature>
<gene>
    <name evidence="9" type="ORF">Afil01_35910</name>
</gene>
<feature type="transmembrane region" description="Helical" evidence="7">
    <location>
        <begin position="185"/>
        <end position="206"/>
    </location>
</feature>
<dbReference type="Pfam" id="PF00528">
    <property type="entry name" value="BPD_transp_1"/>
    <property type="match status" value="1"/>
</dbReference>
<feature type="transmembrane region" description="Helical" evidence="7">
    <location>
        <begin position="135"/>
        <end position="155"/>
    </location>
</feature>
<dbReference type="Gene3D" id="1.10.3720.10">
    <property type="entry name" value="MetI-like"/>
    <property type="match status" value="1"/>
</dbReference>
<evidence type="ECO:0000256" key="5">
    <source>
        <dbReference type="ARBA" id="ARBA00022989"/>
    </source>
</evidence>
<protein>
    <submittedName>
        <fullName evidence="9">Sugar ABC transporter permease</fullName>
    </submittedName>
</protein>
<evidence type="ECO:0000256" key="2">
    <source>
        <dbReference type="ARBA" id="ARBA00022448"/>
    </source>
</evidence>
<evidence type="ECO:0000256" key="1">
    <source>
        <dbReference type="ARBA" id="ARBA00004651"/>
    </source>
</evidence>
<dbReference type="EMBL" id="BSTX01000002">
    <property type="protein sequence ID" value="GLZ78784.1"/>
    <property type="molecule type" value="Genomic_DNA"/>
</dbReference>
<dbReference type="PANTHER" id="PTHR30193:SF41">
    <property type="entry name" value="DIACETYLCHITOBIOSE UPTAKE SYSTEM PERMEASE PROTEIN NGCF"/>
    <property type="match status" value="1"/>
</dbReference>
<evidence type="ECO:0000256" key="3">
    <source>
        <dbReference type="ARBA" id="ARBA00022475"/>
    </source>
</evidence>
<comment type="similarity">
    <text evidence="7">Belongs to the binding-protein-dependent transport system permease family.</text>
</comment>
<feature type="transmembrane region" description="Helical" evidence="7">
    <location>
        <begin position="22"/>
        <end position="46"/>
    </location>
</feature>
<dbReference type="SUPFAM" id="SSF161098">
    <property type="entry name" value="MetI-like"/>
    <property type="match status" value="1"/>
</dbReference>
<reference evidence="9" key="1">
    <citation type="submission" date="2023-03" db="EMBL/GenBank/DDBJ databases">
        <title>Actinorhabdospora filicis NBRC 111898.</title>
        <authorList>
            <person name="Ichikawa N."/>
            <person name="Sato H."/>
            <person name="Tonouchi N."/>
        </authorList>
    </citation>
    <scope>NUCLEOTIDE SEQUENCE</scope>
    <source>
        <strain evidence="9">NBRC 111898</strain>
    </source>
</reference>
<evidence type="ECO:0000256" key="7">
    <source>
        <dbReference type="RuleBase" id="RU363032"/>
    </source>
</evidence>
<keyword evidence="4 7" id="KW-0812">Transmembrane</keyword>
<evidence type="ECO:0000313" key="9">
    <source>
        <dbReference type="EMBL" id="GLZ78784.1"/>
    </source>
</evidence>
<name>A0A9W6W9M1_9ACTN</name>
<dbReference type="InterPro" id="IPR051393">
    <property type="entry name" value="ABC_transporter_permease"/>
</dbReference>
<evidence type="ECO:0000313" key="10">
    <source>
        <dbReference type="Proteomes" id="UP001165079"/>
    </source>
</evidence>
<keyword evidence="6 7" id="KW-0472">Membrane</keyword>
<sequence>MSDTAKVSAPPRRRKSASKRRANWFVASFLVLPVALYLILVLSPFAQAFQFSMTNWNGTNPDYKFVGLENFKKLFTSDLYSVYLIPALKHNAIMLIVVPLAVIALALFFAFMLNVGGKSRGGRMRGVGGSAFYKILFFFPQVLSVVMIGILWQAIYRSDEYGLLNALLAIFGVPLKSSGWVSDPSLVLVMVMIVMVWSSVGFYMVYFSSAMASIPAEIYEAAMIDGSSRVQTFFKITLPLLFDSIRTAWIYLGIIALDGFALVFIMTPQQGGPDHGSEVMGGVMYNFFSNGQAAMACAVGVILFFFTLTLMALSMRLTRRENVEL</sequence>
<comment type="caution">
    <text evidence="9">The sequence shown here is derived from an EMBL/GenBank/DDBJ whole genome shotgun (WGS) entry which is preliminary data.</text>
</comment>